<dbReference type="InterPro" id="IPR012854">
    <property type="entry name" value="Cu_amine_oxidase-like_N"/>
</dbReference>
<dbReference type="CDD" id="cd02619">
    <property type="entry name" value="Peptidase_C1"/>
    <property type="match status" value="1"/>
</dbReference>
<gene>
    <name evidence="3" type="ORF">GXN74_05595</name>
</gene>
<evidence type="ECO:0000259" key="2">
    <source>
        <dbReference type="SMART" id="SM00645"/>
    </source>
</evidence>
<dbReference type="InterPro" id="IPR013128">
    <property type="entry name" value="Peptidase_C1A"/>
</dbReference>
<proteinExistence type="inferred from homology"/>
<dbReference type="InterPro" id="IPR000668">
    <property type="entry name" value="Peptidase_C1A_C"/>
</dbReference>
<dbReference type="InterPro" id="IPR040528">
    <property type="entry name" value="Lectin-like"/>
</dbReference>
<dbReference type="PANTHER" id="PTHR12411">
    <property type="entry name" value="CYSTEINE PROTEASE FAMILY C1-RELATED"/>
    <property type="match status" value="1"/>
</dbReference>
<keyword evidence="4" id="KW-1185">Reference proteome</keyword>
<dbReference type="SUPFAM" id="SSF55383">
    <property type="entry name" value="Copper amine oxidase, domain N"/>
    <property type="match status" value="1"/>
</dbReference>
<dbReference type="RefSeq" id="WP_162369938.1">
    <property type="nucleotide sequence ID" value="NZ_JAAEEH010000011.1"/>
</dbReference>
<comment type="similarity">
    <text evidence="1">Belongs to the peptidase C1 family.</text>
</comment>
<dbReference type="InterPro" id="IPR000169">
    <property type="entry name" value="Pept_cys_AS"/>
</dbReference>
<evidence type="ECO:0000256" key="1">
    <source>
        <dbReference type="ARBA" id="ARBA00008455"/>
    </source>
</evidence>
<dbReference type="InterPro" id="IPR036582">
    <property type="entry name" value="Mao_N_sf"/>
</dbReference>
<dbReference type="Proteomes" id="UP000461585">
    <property type="component" value="Unassembled WGS sequence"/>
</dbReference>
<accession>A0A7X5HV41</accession>
<dbReference type="Pfam" id="PF00112">
    <property type="entry name" value="Peptidase_C1"/>
    <property type="match status" value="1"/>
</dbReference>
<dbReference type="EMBL" id="JAAEEH010000011">
    <property type="protein sequence ID" value="NDL67215.1"/>
    <property type="molecule type" value="Genomic_DNA"/>
</dbReference>
<sequence>MGMREGFTPLHKLLALVLALVLLFGFKPDSNGSSMAVSVLLDGRPIEYFGDYGSPFLDGNNRVQAPLRLTMEMFGAKVEWDNSRRQATVAKDGVTVLVPVGSRTIYRNGTPQTIDTAAVIRENRVYLPIRAVLEAFGAQVAWTAATSTVRISTGGPANPVVRIPEKYDLRNFNKTTSVKNQQDSGACWAFAAVASMESVLMPRLPYDFSEDNMSLSHGYNLSQAEGGDYRVSLAYLARWSGPVLEKDDPFGDGVVREDLKAVRHLQEALVIPDKDHAGIKEAILLHGGVQTSMRFTYGSKEEMEKYYNAELGAYRYVGLENINHNVVIVGWDDAYPRQNFNHPPARDGAYLCKNSFGPGFGDGGYFHVSYEDLHIGKDNIVYSGLESPDNFKRIHQTDLLGWVGRIGYGTDTAYFANAYETQGAEILSAVSFYATGPDSYYEVYHVPEFRGVKDFEKRVFVANGTLKHGGYHTIRFPRTVQVEGKFAVVVKLTTPGSKLPVAAEYRREVSWLGDVEIWDGEGYMSVDGKSWDRTETALGSNVCLKAFTN</sequence>
<organism evidence="3 4">
    <name type="scientific">Anaerotalea alkaliphila</name>
    <dbReference type="NCBI Taxonomy" id="2662126"/>
    <lineage>
        <taxon>Bacteria</taxon>
        <taxon>Bacillati</taxon>
        <taxon>Bacillota</taxon>
        <taxon>Clostridia</taxon>
        <taxon>Eubacteriales</taxon>
        <taxon>Anaerotalea</taxon>
    </lineage>
</organism>
<comment type="caution">
    <text evidence="3">The sequence shown here is derived from an EMBL/GenBank/DDBJ whole genome shotgun (WGS) entry which is preliminary data.</text>
</comment>
<feature type="domain" description="Peptidase C1A papain C-terminal" evidence="2">
    <location>
        <begin position="163"/>
        <end position="385"/>
    </location>
</feature>
<reference evidence="3 4" key="1">
    <citation type="submission" date="2020-01" db="EMBL/GenBank/DDBJ databases">
        <title>Anaeroalcalibacter tamaniensis gen. nov., sp. nov., moderately halophilic strictly anaerobic fermenter bacterium from mud volcano of Taman peninsula.</title>
        <authorList>
            <person name="Frolova A."/>
            <person name="Merkel A.Y."/>
            <person name="Slobodkin A.I."/>
        </authorList>
    </citation>
    <scope>NUCLEOTIDE SEQUENCE [LARGE SCALE GENOMIC DNA]</scope>
    <source>
        <strain evidence="3 4">F-3ap</strain>
    </source>
</reference>
<protein>
    <recommendedName>
        <fullName evidence="2">Peptidase C1A papain C-terminal domain-containing protein</fullName>
    </recommendedName>
</protein>
<dbReference type="Gene3D" id="3.30.457.10">
    <property type="entry name" value="Copper amine oxidase-like, N-terminal domain"/>
    <property type="match status" value="1"/>
</dbReference>
<dbReference type="SMART" id="SM00645">
    <property type="entry name" value="Pept_C1"/>
    <property type="match status" value="1"/>
</dbReference>
<dbReference type="GO" id="GO:0008234">
    <property type="term" value="F:cysteine-type peptidase activity"/>
    <property type="evidence" value="ECO:0007669"/>
    <property type="project" value="InterPro"/>
</dbReference>
<name>A0A7X5HV41_9FIRM</name>
<dbReference type="InterPro" id="IPR038765">
    <property type="entry name" value="Papain-like_cys_pep_sf"/>
</dbReference>
<dbReference type="AlphaFoldDB" id="A0A7X5HV41"/>
<evidence type="ECO:0000313" key="4">
    <source>
        <dbReference type="Proteomes" id="UP000461585"/>
    </source>
</evidence>
<dbReference type="PROSITE" id="PS00139">
    <property type="entry name" value="THIOL_PROTEASE_CYS"/>
    <property type="match status" value="1"/>
</dbReference>
<dbReference type="Pfam" id="PF18560">
    <property type="entry name" value="Lectin_like"/>
    <property type="match status" value="1"/>
</dbReference>
<dbReference type="SUPFAM" id="SSF54001">
    <property type="entry name" value="Cysteine proteinases"/>
    <property type="match status" value="1"/>
</dbReference>
<dbReference type="GO" id="GO:0006508">
    <property type="term" value="P:proteolysis"/>
    <property type="evidence" value="ECO:0007669"/>
    <property type="project" value="InterPro"/>
</dbReference>
<evidence type="ECO:0000313" key="3">
    <source>
        <dbReference type="EMBL" id="NDL67215.1"/>
    </source>
</evidence>
<dbReference type="Gene3D" id="3.90.70.10">
    <property type="entry name" value="Cysteine proteinases"/>
    <property type="match status" value="1"/>
</dbReference>
<dbReference type="Pfam" id="PF07833">
    <property type="entry name" value="Cu_amine_oxidN1"/>
    <property type="match status" value="1"/>
</dbReference>